<dbReference type="OrthoDB" id="5870821at2759"/>
<organism evidence="2 3">
    <name type="scientific">Agrilus planipennis</name>
    <name type="common">Emerald ash borer</name>
    <name type="synonym">Agrilus marcopoli</name>
    <dbReference type="NCBI Taxonomy" id="224129"/>
    <lineage>
        <taxon>Eukaryota</taxon>
        <taxon>Metazoa</taxon>
        <taxon>Ecdysozoa</taxon>
        <taxon>Arthropoda</taxon>
        <taxon>Hexapoda</taxon>
        <taxon>Insecta</taxon>
        <taxon>Pterygota</taxon>
        <taxon>Neoptera</taxon>
        <taxon>Endopterygota</taxon>
        <taxon>Coleoptera</taxon>
        <taxon>Polyphaga</taxon>
        <taxon>Elateriformia</taxon>
        <taxon>Buprestoidea</taxon>
        <taxon>Buprestidae</taxon>
        <taxon>Agrilinae</taxon>
        <taxon>Agrilus</taxon>
    </lineage>
</organism>
<dbReference type="FunCoup" id="A0A1W4XAE2">
    <property type="interactions" value="1415"/>
</dbReference>
<dbReference type="STRING" id="224129.A0A1W4XAE2"/>
<accession>A0A1W4XAE2</accession>
<keyword evidence="2" id="KW-1185">Reference proteome</keyword>
<dbReference type="InterPro" id="IPR050062">
    <property type="entry name" value="Pro-tRNA_synthetase"/>
</dbReference>
<dbReference type="Pfam" id="PF02824">
    <property type="entry name" value="TGS"/>
    <property type="match status" value="1"/>
</dbReference>
<dbReference type="GeneID" id="108742396"/>
<name>A0A1W4XAE2_AGRPL</name>
<evidence type="ECO:0000313" key="2">
    <source>
        <dbReference type="Proteomes" id="UP000192223"/>
    </source>
</evidence>
<dbReference type="PANTHER" id="PTHR42753:SF9">
    <property type="entry name" value="LARGE RIBOSOMAL SUBUNIT PROTEIN ML39"/>
    <property type="match status" value="1"/>
</dbReference>
<dbReference type="InterPro" id="IPR018163">
    <property type="entry name" value="Thr/Ala-tRNA-synth_IIc_edit"/>
</dbReference>
<dbReference type="Proteomes" id="UP000192223">
    <property type="component" value="Unplaced"/>
</dbReference>
<reference evidence="3" key="1">
    <citation type="submission" date="2025-08" db="UniProtKB">
        <authorList>
            <consortium name="RefSeq"/>
        </authorList>
    </citation>
    <scope>IDENTIFICATION</scope>
    <source>
        <tissue evidence="3">Entire body</tissue>
    </source>
</reference>
<evidence type="ECO:0000313" key="3">
    <source>
        <dbReference type="RefSeq" id="XP_018333096.1"/>
    </source>
</evidence>
<dbReference type="AlphaFoldDB" id="A0A1W4XAE2"/>
<protein>
    <submittedName>
        <fullName evidence="3">39S ribosomal protein L39, mitochondrial</fullName>
    </submittedName>
</protein>
<keyword evidence="3" id="KW-0687">Ribonucleoprotein</keyword>
<dbReference type="GO" id="GO:0005739">
    <property type="term" value="C:mitochondrion"/>
    <property type="evidence" value="ECO:0007669"/>
    <property type="project" value="TreeGrafter"/>
</dbReference>
<dbReference type="KEGG" id="apln:108742396"/>
<dbReference type="CDD" id="cd01667">
    <property type="entry name" value="TGS_ThrRS"/>
    <property type="match status" value="1"/>
</dbReference>
<sequence>MIYKRFLVLLKNTNYSRVTKRNITFTEESERQSNLFRLEKVRQKESVGRIEKIEVQYAGPPNETTLIMNKNISTPYDCAKHLGEMLVNRSAVALVNGETLWHMHRPLVDSCKLELLHYKMAQPSLVNKAFWRTCSFLLGAVAVNSFKDQVKVCLHSFPSPNVRSGSFVYDVQLSLKDWKPEKNELKTLSIEFIKFCQQNHQIECLEVSEDYAQLIFKNNPHKSKQIPDIAANNNGKVPLFKAGLHVDISRGPMITNTNHLGRITVTNVIKLETDIPGDPIYRFQGVALPHSIILNHFAYGLIEERARKLNTGRIPAINQDLSIDYGSFVKPQVVV</sequence>
<proteinExistence type="predicted"/>
<keyword evidence="3" id="KW-0689">Ribosomal protein</keyword>
<dbReference type="Gene3D" id="3.10.20.30">
    <property type="match status" value="1"/>
</dbReference>
<dbReference type="GO" id="GO:0003723">
    <property type="term" value="F:RNA binding"/>
    <property type="evidence" value="ECO:0007669"/>
    <property type="project" value="TreeGrafter"/>
</dbReference>
<dbReference type="InterPro" id="IPR012675">
    <property type="entry name" value="Beta-grasp_dom_sf"/>
</dbReference>
<dbReference type="InterPro" id="IPR004095">
    <property type="entry name" value="TGS"/>
</dbReference>
<feature type="domain" description="TGS" evidence="1">
    <location>
        <begin position="73"/>
        <end position="116"/>
    </location>
</feature>
<dbReference type="PANTHER" id="PTHR42753">
    <property type="entry name" value="MITOCHONDRIAL RIBOSOME PROTEIN L39/PROLYL-TRNA LIGASE FAMILY MEMBER"/>
    <property type="match status" value="1"/>
</dbReference>
<dbReference type="SUPFAM" id="SSF55186">
    <property type="entry name" value="ThrRS/AlaRS common domain"/>
    <property type="match status" value="1"/>
</dbReference>
<evidence type="ECO:0000259" key="1">
    <source>
        <dbReference type="Pfam" id="PF02824"/>
    </source>
</evidence>
<dbReference type="GO" id="GO:0005840">
    <property type="term" value="C:ribosome"/>
    <property type="evidence" value="ECO:0007669"/>
    <property type="project" value="UniProtKB-KW"/>
</dbReference>
<dbReference type="RefSeq" id="XP_018333096.1">
    <property type="nucleotide sequence ID" value="XM_018477594.2"/>
</dbReference>
<dbReference type="GO" id="GO:0000166">
    <property type="term" value="F:nucleotide binding"/>
    <property type="evidence" value="ECO:0007669"/>
    <property type="project" value="InterPro"/>
</dbReference>
<dbReference type="CTD" id="54148"/>
<dbReference type="InParanoid" id="A0A1W4XAE2"/>
<gene>
    <name evidence="3" type="primary">LOC108742396</name>
</gene>
<dbReference type="Gene3D" id="3.30.980.10">
    <property type="entry name" value="Threonyl-trna Synthetase, Chain A, domain 2"/>
    <property type="match status" value="1"/>
</dbReference>